<dbReference type="OrthoDB" id="1358465at2"/>
<organism evidence="2 3">
    <name type="scientific">Halpernia humi</name>
    <dbReference type="NCBI Taxonomy" id="493375"/>
    <lineage>
        <taxon>Bacteria</taxon>
        <taxon>Pseudomonadati</taxon>
        <taxon>Bacteroidota</taxon>
        <taxon>Flavobacteriia</taxon>
        <taxon>Flavobacteriales</taxon>
        <taxon>Weeksellaceae</taxon>
        <taxon>Chryseobacterium group</taxon>
        <taxon>Halpernia</taxon>
    </lineage>
</organism>
<evidence type="ECO:0000313" key="3">
    <source>
        <dbReference type="Proteomes" id="UP000236738"/>
    </source>
</evidence>
<reference evidence="3" key="1">
    <citation type="submission" date="2016-10" db="EMBL/GenBank/DDBJ databases">
        <authorList>
            <person name="Varghese N."/>
            <person name="Submissions S."/>
        </authorList>
    </citation>
    <scope>NUCLEOTIDE SEQUENCE [LARGE SCALE GENOMIC DNA]</scope>
    <source>
        <strain evidence="3">DSM 21580</strain>
    </source>
</reference>
<gene>
    <name evidence="2" type="ORF">SAMN05421847_0631</name>
</gene>
<accession>A0A1H5U091</accession>
<dbReference type="Gene3D" id="1.20.120.1490">
    <property type="match status" value="1"/>
</dbReference>
<dbReference type="Proteomes" id="UP000236738">
    <property type="component" value="Unassembled WGS sequence"/>
</dbReference>
<keyword evidence="1" id="KW-0812">Transmembrane</keyword>
<proteinExistence type="predicted"/>
<dbReference type="AlphaFoldDB" id="A0A1H5U091"/>
<dbReference type="RefSeq" id="WP_103912638.1">
    <property type="nucleotide sequence ID" value="NZ_FNUS01000001.1"/>
</dbReference>
<evidence type="ECO:0008006" key="4">
    <source>
        <dbReference type="Google" id="ProtNLM"/>
    </source>
</evidence>
<feature type="transmembrane region" description="Helical" evidence="1">
    <location>
        <begin position="6"/>
        <end position="26"/>
    </location>
</feature>
<sequence>MNKTKFLIAIIIGLLISHAVLFFLHFNGPNSEGNPRHLIIRKLHFDKDQVQKYDSIIKIHRNLVRENEMLINQYRNNLYKELDKKQDSAKINLIIKKIGLQQENAEKINYKHFLEIKSICKPSQEKDFSELTQDLAKLFSGKIRKPN</sequence>
<evidence type="ECO:0000313" key="2">
    <source>
        <dbReference type="EMBL" id="SEF68542.1"/>
    </source>
</evidence>
<keyword evidence="1" id="KW-1133">Transmembrane helix</keyword>
<keyword evidence="1" id="KW-0472">Membrane</keyword>
<keyword evidence="3" id="KW-1185">Reference proteome</keyword>
<protein>
    <recommendedName>
        <fullName evidence="4">Periplasmic heavy metal sensor</fullName>
    </recommendedName>
</protein>
<name>A0A1H5U091_9FLAO</name>
<dbReference type="EMBL" id="FNUS01000001">
    <property type="protein sequence ID" value="SEF68542.1"/>
    <property type="molecule type" value="Genomic_DNA"/>
</dbReference>
<evidence type="ECO:0000256" key="1">
    <source>
        <dbReference type="SAM" id="Phobius"/>
    </source>
</evidence>